<reference evidence="15 16" key="1">
    <citation type="submission" date="2024-01" db="EMBL/GenBank/DDBJ databases">
        <title>Complete genome of Cladobotryum mycophilum ATHUM6906.</title>
        <authorList>
            <person name="Christinaki A.C."/>
            <person name="Myridakis A.I."/>
            <person name="Kouvelis V.N."/>
        </authorList>
    </citation>
    <scope>NUCLEOTIDE SEQUENCE [LARGE SCALE GENOMIC DNA]</scope>
    <source>
        <strain evidence="15 16">ATHUM6906</strain>
    </source>
</reference>
<comment type="function">
    <text evidence="1">Catalyzes the phosphorylation of D-glycero-D-manno-heptose 7-phosphate at the C-1 position to selectively form D-glycero-beta-D-manno-heptose-1,7-bisphosphate.</text>
</comment>
<sequence length="509" mass="55139">MARDERASGNSGSRTRNSLESYLPDTLSILVIGDICLDEFIHGNVSRVAFDQPIPVLKTSRTLYHMGQAGNVAMNLVKLGSDIHVHLLGVVGDDPQGKRIHDLASSTKGIHPHLQIVDGRPTIHKCRVVAQMEHHMLRIDTEVTDHLPSKTEDALLTSMSPILPNVHGIIVSDYAKGTLSPGLIKGIIDLARKSSVPVLIDPKGTDPTRYEGVTILKPNLLELGTLTSLPVDSPTTISVAAEELLKVTRAEAIIVTLGTDGVEIYQQNQPPQRVPAYIAGEDKFDVNGAGDSLLAALALSYCSGSPLLQATRISSIVAGLVVTKPGTAFVERAQFIEALESCRQEHRHPTNKLIEPGPLLSELRQARMRGLRVAFTNGCFDLLHAGHIQYLQDTKATADILIVGLNSDSSIKNLKGPTRPIIEQVQRAQCLSALDSVDFVVIFSEATPTKLIEAIRPDVLVKGGDYTREIVVGYETVESYGGRVEVMPLLEGVSTTAIIEGILQRKQNF</sequence>
<dbReference type="InterPro" id="IPR011913">
    <property type="entry name" value="RfaE_dom_I"/>
</dbReference>
<evidence type="ECO:0000256" key="9">
    <source>
        <dbReference type="ARBA" id="ARBA00022840"/>
    </source>
</evidence>
<dbReference type="NCBIfam" id="TIGR00125">
    <property type="entry name" value="cyt_tran_rel"/>
    <property type="match status" value="1"/>
</dbReference>
<dbReference type="InterPro" id="IPR023030">
    <property type="entry name" value="Bifunc_HldE"/>
</dbReference>
<dbReference type="PANTHER" id="PTHR46969">
    <property type="entry name" value="BIFUNCTIONAL PROTEIN HLDE"/>
    <property type="match status" value="1"/>
</dbReference>
<keyword evidence="6" id="KW-0548">Nucleotidyltransferase</keyword>
<dbReference type="InterPro" id="IPR002173">
    <property type="entry name" value="Carboh/pur_kinase_PfkB_CS"/>
</dbReference>
<evidence type="ECO:0000256" key="11">
    <source>
        <dbReference type="ARBA" id="ARBA00023277"/>
    </source>
</evidence>
<comment type="pathway">
    <text evidence="3">Bacterial outer membrane biogenesis; LPS core biosynthesis.</text>
</comment>
<dbReference type="PROSITE" id="PS00584">
    <property type="entry name" value="PFKB_KINASES_2"/>
    <property type="match status" value="1"/>
</dbReference>
<dbReference type="CDD" id="cd01172">
    <property type="entry name" value="RfaE_like"/>
    <property type="match status" value="1"/>
</dbReference>
<keyword evidence="5" id="KW-0808">Transferase</keyword>
<keyword evidence="11" id="KW-0119">Carbohydrate metabolism</keyword>
<dbReference type="SUPFAM" id="SSF52374">
    <property type="entry name" value="Nucleotidylyl transferase"/>
    <property type="match status" value="1"/>
</dbReference>
<dbReference type="InterPro" id="IPR004821">
    <property type="entry name" value="Cyt_trans-like"/>
</dbReference>
<evidence type="ECO:0000256" key="6">
    <source>
        <dbReference type="ARBA" id="ARBA00022695"/>
    </source>
</evidence>
<dbReference type="HAMAP" id="MF_01603">
    <property type="entry name" value="HldE"/>
    <property type="match status" value="1"/>
</dbReference>
<dbReference type="EC" id="2.7.7.70" evidence="4"/>
<dbReference type="Gene3D" id="3.40.50.620">
    <property type="entry name" value="HUPs"/>
    <property type="match status" value="1"/>
</dbReference>
<evidence type="ECO:0000256" key="2">
    <source>
        <dbReference type="ARBA" id="ARBA00003753"/>
    </source>
</evidence>
<evidence type="ECO:0000256" key="3">
    <source>
        <dbReference type="ARBA" id="ARBA00004713"/>
    </source>
</evidence>
<dbReference type="PANTHER" id="PTHR46969:SF1">
    <property type="entry name" value="BIFUNCTIONAL PROTEIN HLDE"/>
    <property type="match status" value="1"/>
</dbReference>
<evidence type="ECO:0000256" key="5">
    <source>
        <dbReference type="ARBA" id="ARBA00022679"/>
    </source>
</evidence>
<dbReference type="Proteomes" id="UP001338125">
    <property type="component" value="Unassembled WGS sequence"/>
</dbReference>
<dbReference type="SUPFAM" id="SSF53613">
    <property type="entry name" value="Ribokinase-like"/>
    <property type="match status" value="1"/>
</dbReference>
<dbReference type="Pfam" id="PF00294">
    <property type="entry name" value="PfkB"/>
    <property type="match status" value="1"/>
</dbReference>
<protein>
    <recommendedName>
        <fullName evidence="4">D-glycero-beta-D-manno-heptose 1-phosphate adenylyltransferase</fullName>
        <ecNumber evidence="4">2.7.7.70</ecNumber>
    </recommendedName>
</protein>
<dbReference type="EMBL" id="JAVFKD010000014">
    <property type="protein sequence ID" value="KAK5989692.1"/>
    <property type="molecule type" value="Genomic_DNA"/>
</dbReference>
<accession>A0ABR0SBY5</accession>
<evidence type="ECO:0000256" key="12">
    <source>
        <dbReference type="ARBA" id="ARBA00047428"/>
    </source>
</evidence>
<evidence type="ECO:0000256" key="7">
    <source>
        <dbReference type="ARBA" id="ARBA00022741"/>
    </source>
</evidence>
<keyword evidence="9" id="KW-0067">ATP-binding</keyword>
<comment type="function">
    <text evidence="2">Catalyzes the ADP transfer from ATP to D-glycero-beta-D-manno-heptose 1-phosphate, yielding ADP-D-glycero-beta-D-manno-heptose.</text>
</comment>
<evidence type="ECO:0000259" key="13">
    <source>
        <dbReference type="Pfam" id="PF00294"/>
    </source>
</evidence>
<keyword evidence="7" id="KW-0547">Nucleotide-binding</keyword>
<organism evidence="15 16">
    <name type="scientific">Cladobotryum mycophilum</name>
    <dbReference type="NCBI Taxonomy" id="491253"/>
    <lineage>
        <taxon>Eukaryota</taxon>
        <taxon>Fungi</taxon>
        <taxon>Dikarya</taxon>
        <taxon>Ascomycota</taxon>
        <taxon>Pezizomycotina</taxon>
        <taxon>Sordariomycetes</taxon>
        <taxon>Hypocreomycetidae</taxon>
        <taxon>Hypocreales</taxon>
        <taxon>Hypocreaceae</taxon>
        <taxon>Cladobotryum</taxon>
    </lineage>
</organism>
<evidence type="ECO:0000313" key="16">
    <source>
        <dbReference type="Proteomes" id="UP001338125"/>
    </source>
</evidence>
<dbReference type="InterPro" id="IPR014729">
    <property type="entry name" value="Rossmann-like_a/b/a_fold"/>
</dbReference>
<dbReference type="InterPro" id="IPR029056">
    <property type="entry name" value="Ribokinase-like"/>
</dbReference>
<gene>
    <name evidence="15" type="ORF">PT974_07947</name>
</gene>
<dbReference type="InterPro" id="IPR011611">
    <property type="entry name" value="PfkB_dom"/>
</dbReference>
<dbReference type="NCBIfam" id="TIGR02199">
    <property type="entry name" value="rfaE_dom_II"/>
    <property type="match status" value="1"/>
</dbReference>
<dbReference type="Gene3D" id="3.40.1190.20">
    <property type="match status" value="1"/>
</dbReference>
<feature type="domain" description="Carbohydrate kinase PfkB" evidence="13">
    <location>
        <begin position="47"/>
        <end position="329"/>
    </location>
</feature>
<dbReference type="Pfam" id="PF01467">
    <property type="entry name" value="CTP_transf_like"/>
    <property type="match status" value="1"/>
</dbReference>
<evidence type="ECO:0000313" key="15">
    <source>
        <dbReference type="EMBL" id="KAK5989692.1"/>
    </source>
</evidence>
<proteinExistence type="inferred from homology"/>
<evidence type="ECO:0000256" key="4">
    <source>
        <dbReference type="ARBA" id="ARBA00012519"/>
    </source>
</evidence>
<comment type="catalytic activity">
    <reaction evidence="12">
        <text>D-glycero-beta-D-manno-heptose 1-phosphate + ATP + H(+) = ADP-D-glycero-beta-D-manno-heptose + diphosphate</text>
        <dbReference type="Rhea" id="RHEA:27465"/>
        <dbReference type="ChEBI" id="CHEBI:15378"/>
        <dbReference type="ChEBI" id="CHEBI:30616"/>
        <dbReference type="ChEBI" id="CHEBI:33019"/>
        <dbReference type="ChEBI" id="CHEBI:59967"/>
        <dbReference type="ChEBI" id="CHEBI:61593"/>
        <dbReference type="EC" id="2.7.7.70"/>
    </reaction>
</comment>
<keyword evidence="16" id="KW-1185">Reference proteome</keyword>
<evidence type="ECO:0000256" key="10">
    <source>
        <dbReference type="ARBA" id="ARBA00023268"/>
    </source>
</evidence>
<name>A0ABR0SBY5_9HYPO</name>
<evidence type="ECO:0000256" key="1">
    <source>
        <dbReference type="ARBA" id="ARBA00002319"/>
    </source>
</evidence>
<feature type="domain" description="Cytidyltransferase-like" evidence="14">
    <location>
        <begin position="375"/>
        <end position="500"/>
    </location>
</feature>
<evidence type="ECO:0000259" key="14">
    <source>
        <dbReference type="Pfam" id="PF01467"/>
    </source>
</evidence>
<comment type="caution">
    <text evidence="15">The sequence shown here is derived from an EMBL/GenBank/DDBJ whole genome shotgun (WGS) entry which is preliminary data.</text>
</comment>
<evidence type="ECO:0000256" key="8">
    <source>
        <dbReference type="ARBA" id="ARBA00022777"/>
    </source>
</evidence>
<keyword evidence="10" id="KW-0511">Multifunctional enzyme</keyword>
<dbReference type="InterPro" id="IPR011914">
    <property type="entry name" value="RfaE_dom_II"/>
</dbReference>
<keyword evidence="8" id="KW-0418">Kinase</keyword>